<dbReference type="Gene3D" id="3.30.530.20">
    <property type="match status" value="1"/>
</dbReference>
<name>A0ABW2AWD6_9MICO</name>
<organism evidence="1 2">
    <name type="scientific">Branchiibius cervicis</name>
    <dbReference type="NCBI Taxonomy" id="908252"/>
    <lineage>
        <taxon>Bacteria</taxon>
        <taxon>Bacillati</taxon>
        <taxon>Actinomycetota</taxon>
        <taxon>Actinomycetes</taxon>
        <taxon>Micrococcales</taxon>
        <taxon>Dermacoccaceae</taxon>
        <taxon>Branchiibius</taxon>
    </lineage>
</organism>
<dbReference type="CDD" id="cd07812">
    <property type="entry name" value="SRPBCC"/>
    <property type="match status" value="1"/>
</dbReference>
<dbReference type="RefSeq" id="WP_377824590.1">
    <property type="nucleotide sequence ID" value="NZ_JBHSWJ010000002.1"/>
</dbReference>
<dbReference type="Pfam" id="PF10604">
    <property type="entry name" value="Polyketide_cyc2"/>
    <property type="match status" value="1"/>
</dbReference>
<proteinExistence type="predicted"/>
<keyword evidence="2" id="KW-1185">Reference proteome</keyword>
<dbReference type="InterPro" id="IPR019587">
    <property type="entry name" value="Polyketide_cyclase/dehydratase"/>
</dbReference>
<reference evidence="2" key="1">
    <citation type="journal article" date="2019" name="Int. J. Syst. Evol. Microbiol.">
        <title>The Global Catalogue of Microorganisms (GCM) 10K type strain sequencing project: providing services to taxonomists for standard genome sequencing and annotation.</title>
        <authorList>
            <consortium name="The Broad Institute Genomics Platform"/>
            <consortium name="The Broad Institute Genome Sequencing Center for Infectious Disease"/>
            <person name="Wu L."/>
            <person name="Ma J."/>
        </authorList>
    </citation>
    <scope>NUCLEOTIDE SEQUENCE [LARGE SCALE GENOMIC DNA]</scope>
    <source>
        <strain evidence="2">NBRC 106593</strain>
    </source>
</reference>
<comment type="caution">
    <text evidence="1">The sequence shown here is derived from an EMBL/GenBank/DDBJ whole genome shotgun (WGS) entry which is preliminary data.</text>
</comment>
<evidence type="ECO:0000313" key="1">
    <source>
        <dbReference type="EMBL" id="MFC6715466.1"/>
    </source>
</evidence>
<protein>
    <submittedName>
        <fullName evidence="1">SRPBCC family protein</fullName>
    </submittedName>
</protein>
<accession>A0ABW2AWD6</accession>
<dbReference type="SUPFAM" id="SSF55961">
    <property type="entry name" value="Bet v1-like"/>
    <property type="match status" value="1"/>
</dbReference>
<gene>
    <name evidence="1" type="ORF">ACFQBT_17255</name>
</gene>
<sequence length="146" mass="16415">MSHNERVITARSDQIWDVLSDGWLYPTWVVGASRMREVEGNWPAVGSRLHHSVGSWPMLVSDHTEVLACEPERLLKLHARGFPMGAAEVTVTLTPEGPDTRVVIEEMPTHGPAVLIPKPAVSPLLHWRNTETLRRLAYIAEHRDDT</sequence>
<dbReference type="Proteomes" id="UP001596356">
    <property type="component" value="Unassembled WGS sequence"/>
</dbReference>
<dbReference type="InterPro" id="IPR023393">
    <property type="entry name" value="START-like_dom_sf"/>
</dbReference>
<evidence type="ECO:0000313" key="2">
    <source>
        <dbReference type="Proteomes" id="UP001596356"/>
    </source>
</evidence>
<dbReference type="EMBL" id="JBHSWJ010000002">
    <property type="protein sequence ID" value="MFC6715466.1"/>
    <property type="molecule type" value="Genomic_DNA"/>
</dbReference>